<name>A0A9P1FF67_9DINO</name>
<feature type="compositionally biased region" description="Low complexity" evidence="1">
    <location>
        <begin position="83"/>
        <end position="108"/>
    </location>
</feature>
<feature type="compositionally biased region" description="Polar residues" evidence="1">
    <location>
        <begin position="43"/>
        <end position="55"/>
    </location>
</feature>
<accession>A0A9P1FF67</accession>
<dbReference type="EMBL" id="CAMXCT010000110">
    <property type="protein sequence ID" value="CAI3973938.1"/>
    <property type="molecule type" value="Genomic_DNA"/>
</dbReference>
<dbReference type="InterPro" id="IPR002654">
    <property type="entry name" value="Glyco_trans_25"/>
</dbReference>
<keyword evidence="5" id="KW-1185">Reference proteome</keyword>
<dbReference type="Proteomes" id="UP001152797">
    <property type="component" value="Unassembled WGS sequence"/>
</dbReference>
<protein>
    <submittedName>
        <fullName evidence="4">Glycosyltransferase 25 family member</fullName>
    </submittedName>
</protein>
<reference evidence="3" key="1">
    <citation type="submission" date="2022-10" db="EMBL/GenBank/DDBJ databases">
        <authorList>
            <person name="Chen Y."/>
            <person name="Dougan E. K."/>
            <person name="Chan C."/>
            <person name="Rhodes N."/>
            <person name="Thang M."/>
        </authorList>
    </citation>
    <scope>NUCLEOTIDE SEQUENCE</scope>
</reference>
<proteinExistence type="predicted"/>
<gene>
    <name evidence="3" type="ORF">C1SCF055_LOCUS2382</name>
</gene>
<dbReference type="AlphaFoldDB" id="A0A9P1FF67"/>
<sequence>MDRTKRKTAKEQFRFFLCRIESKKRTEVVLALGTAEHNRKAQGETSLSTSESATNAKGKIGSCESPRLNTTALAAALGSGAWPASPAEAPVTPADTAPLTPAPVAVEAPEPEKPSPAEFNASSGFLHRVPEEEVRLDKLPRPFYCDPLEHVIVINLQDERGKPKRDSLAQELEKAEIDSYNFFPAVDHEIDEQLKSEMSAQDPQLCDTLPKCKSTLGRALSHRQVHEKIIAEQWSCAMILEDHAKLAENFTSRLREVARDSFPGFDVIQLGRCEAKGTGKDAPPKDQSTVPTLFQGWPGRCAHAYVASIYGAVSMAQANTPISLGRDVLLSGNHKYENRFRAHVDHKKPAGSYWYTDPALSWPSE</sequence>
<dbReference type="OrthoDB" id="406840at2759"/>
<dbReference type="EMBL" id="CAMXCT030000110">
    <property type="protein sequence ID" value="CAL4761250.1"/>
    <property type="molecule type" value="Genomic_DNA"/>
</dbReference>
<dbReference type="Pfam" id="PF01755">
    <property type="entry name" value="Glyco_transf_25"/>
    <property type="match status" value="1"/>
</dbReference>
<evidence type="ECO:0000313" key="5">
    <source>
        <dbReference type="Proteomes" id="UP001152797"/>
    </source>
</evidence>
<evidence type="ECO:0000256" key="1">
    <source>
        <dbReference type="SAM" id="MobiDB-lite"/>
    </source>
</evidence>
<comment type="caution">
    <text evidence="3">The sequence shown here is derived from an EMBL/GenBank/DDBJ whole genome shotgun (WGS) entry which is preliminary data.</text>
</comment>
<feature type="region of interest" description="Disordered" evidence="1">
    <location>
        <begin position="34"/>
        <end position="62"/>
    </location>
</feature>
<evidence type="ECO:0000259" key="2">
    <source>
        <dbReference type="Pfam" id="PF01755"/>
    </source>
</evidence>
<organism evidence="3">
    <name type="scientific">Cladocopium goreaui</name>
    <dbReference type="NCBI Taxonomy" id="2562237"/>
    <lineage>
        <taxon>Eukaryota</taxon>
        <taxon>Sar</taxon>
        <taxon>Alveolata</taxon>
        <taxon>Dinophyceae</taxon>
        <taxon>Suessiales</taxon>
        <taxon>Symbiodiniaceae</taxon>
        <taxon>Cladocopium</taxon>
    </lineage>
</organism>
<evidence type="ECO:0000313" key="4">
    <source>
        <dbReference type="EMBL" id="CAL4761250.1"/>
    </source>
</evidence>
<feature type="region of interest" description="Disordered" evidence="1">
    <location>
        <begin position="83"/>
        <end position="124"/>
    </location>
</feature>
<dbReference type="EMBL" id="CAMXCT020000110">
    <property type="protein sequence ID" value="CAL1127313.1"/>
    <property type="molecule type" value="Genomic_DNA"/>
</dbReference>
<feature type="domain" description="Glycosyl transferase family 25" evidence="2">
    <location>
        <begin position="150"/>
        <end position="260"/>
    </location>
</feature>
<reference evidence="4 5" key="2">
    <citation type="submission" date="2024-05" db="EMBL/GenBank/DDBJ databases">
        <authorList>
            <person name="Chen Y."/>
            <person name="Shah S."/>
            <person name="Dougan E. K."/>
            <person name="Thang M."/>
            <person name="Chan C."/>
        </authorList>
    </citation>
    <scope>NUCLEOTIDE SEQUENCE [LARGE SCALE GENOMIC DNA]</scope>
</reference>
<evidence type="ECO:0000313" key="3">
    <source>
        <dbReference type="EMBL" id="CAI3973938.1"/>
    </source>
</evidence>